<feature type="compositionally biased region" description="Acidic residues" evidence="2">
    <location>
        <begin position="61"/>
        <end position="71"/>
    </location>
</feature>
<feature type="coiled-coil region" evidence="1">
    <location>
        <begin position="183"/>
        <end position="210"/>
    </location>
</feature>
<dbReference type="RefSeq" id="WP_250142416.1">
    <property type="nucleotide sequence ID" value="NZ_JALIQP010000007.1"/>
</dbReference>
<evidence type="ECO:0000256" key="1">
    <source>
        <dbReference type="SAM" id="Coils"/>
    </source>
</evidence>
<evidence type="ECO:0000256" key="2">
    <source>
        <dbReference type="SAM" id="MobiDB-lite"/>
    </source>
</evidence>
<dbReference type="Pfam" id="PF12802">
    <property type="entry name" value="MarR_2"/>
    <property type="match status" value="1"/>
</dbReference>
<dbReference type="SUPFAM" id="SSF46785">
    <property type="entry name" value="Winged helix' DNA-binding domain"/>
    <property type="match status" value="1"/>
</dbReference>
<feature type="compositionally biased region" description="Acidic residues" evidence="2">
    <location>
        <begin position="82"/>
        <end position="97"/>
    </location>
</feature>
<protein>
    <submittedName>
        <fullName evidence="4">MarR family transcriptional regulator</fullName>
    </submittedName>
</protein>
<evidence type="ECO:0000313" key="5">
    <source>
        <dbReference type="Proteomes" id="UP001595898"/>
    </source>
</evidence>
<feature type="region of interest" description="Disordered" evidence="2">
    <location>
        <begin position="1"/>
        <end position="111"/>
    </location>
</feature>
<dbReference type="GO" id="GO:0006355">
    <property type="term" value="P:regulation of DNA-templated transcription"/>
    <property type="evidence" value="ECO:0007669"/>
    <property type="project" value="UniProtKB-ARBA"/>
</dbReference>
<proteinExistence type="predicted"/>
<feature type="compositionally biased region" description="Polar residues" evidence="2">
    <location>
        <begin position="1"/>
        <end position="17"/>
    </location>
</feature>
<organism evidence="4 5">
    <name type="scientific">Halosolutus amylolyticus</name>
    <dbReference type="NCBI Taxonomy" id="2932267"/>
    <lineage>
        <taxon>Archaea</taxon>
        <taxon>Methanobacteriati</taxon>
        <taxon>Methanobacteriota</taxon>
        <taxon>Stenosarchaea group</taxon>
        <taxon>Halobacteria</taxon>
        <taxon>Halobacteriales</taxon>
        <taxon>Natrialbaceae</taxon>
        <taxon>Halosolutus</taxon>
    </lineage>
</organism>
<dbReference type="InterPro" id="IPR036388">
    <property type="entry name" value="WH-like_DNA-bd_sf"/>
</dbReference>
<dbReference type="Proteomes" id="UP001595898">
    <property type="component" value="Unassembled WGS sequence"/>
</dbReference>
<feature type="domain" description="HTH marR-type" evidence="3">
    <location>
        <begin position="113"/>
        <end position="148"/>
    </location>
</feature>
<evidence type="ECO:0000259" key="3">
    <source>
        <dbReference type="Pfam" id="PF12802"/>
    </source>
</evidence>
<gene>
    <name evidence="4" type="ORF">ACFO5R_00260</name>
</gene>
<dbReference type="Gene3D" id="1.10.10.10">
    <property type="entry name" value="Winged helix-like DNA-binding domain superfamily/Winged helix DNA-binding domain"/>
    <property type="match status" value="1"/>
</dbReference>
<dbReference type="EMBL" id="JBHSFA010000001">
    <property type="protein sequence ID" value="MFC4540371.1"/>
    <property type="molecule type" value="Genomic_DNA"/>
</dbReference>
<sequence length="246" mass="27055">MSESTKNPAGKPSQNPASVPRATIHKQILDTAESQPNASMEALASDVSGATPGLVERVLEEYGDPVDDDPSMTETASSTSDDQLDTPSENDETESKEDQELSAPPDPAKVSKKQWGVLQAIYENPDATQRDLAERFDVTAATISRRVNAIDGFEWGSREKYANQIFDNGNTEPMMQDHTDTAVEDHGSRLDDLEQQVHRLETQVNDSTSQFSSDDSELVAKVMHACLHSDQITEDEEVQILTEFLS</sequence>
<keyword evidence="1" id="KW-0175">Coiled coil</keyword>
<name>A0ABD5PIU9_9EURY</name>
<dbReference type="InterPro" id="IPR000835">
    <property type="entry name" value="HTH_MarR-typ"/>
</dbReference>
<feature type="compositionally biased region" description="Polar residues" evidence="2">
    <location>
        <begin position="72"/>
        <end position="81"/>
    </location>
</feature>
<accession>A0ABD5PIU9</accession>
<evidence type="ECO:0000313" key="4">
    <source>
        <dbReference type="EMBL" id="MFC4540371.1"/>
    </source>
</evidence>
<comment type="caution">
    <text evidence="4">The sequence shown here is derived from an EMBL/GenBank/DDBJ whole genome shotgun (WGS) entry which is preliminary data.</text>
</comment>
<keyword evidence="5" id="KW-1185">Reference proteome</keyword>
<reference evidence="4 5" key="1">
    <citation type="journal article" date="2019" name="Int. J. Syst. Evol. Microbiol.">
        <title>The Global Catalogue of Microorganisms (GCM) 10K type strain sequencing project: providing services to taxonomists for standard genome sequencing and annotation.</title>
        <authorList>
            <consortium name="The Broad Institute Genomics Platform"/>
            <consortium name="The Broad Institute Genome Sequencing Center for Infectious Disease"/>
            <person name="Wu L."/>
            <person name="Ma J."/>
        </authorList>
    </citation>
    <scope>NUCLEOTIDE SEQUENCE [LARGE SCALE GENOMIC DNA]</scope>
    <source>
        <strain evidence="4 5">WLHS5</strain>
    </source>
</reference>
<dbReference type="AlphaFoldDB" id="A0ABD5PIU9"/>
<dbReference type="InterPro" id="IPR036390">
    <property type="entry name" value="WH_DNA-bd_sf"/>
</dbReference>